<dbReference type="AlphaFoldDB" id="A0A2H0VJ40"/>
<sequence length="205" mass="23029">LGLLGGIILWIFPWRSQYEIAVNLLEDLWNRNLVNIFASPVKFGEWVTTLLLLGVGKALISFIYASFLIYFLYSANILSVGLVLVPWAVLLIMFGWVFGLLVAGIIMRYGTKIQTLAWTSIYIVAPFAAIYYPVSSLPSWAQNIAHFVPASYVFEAMRAAVDGTPLPLANLLWPTFLCLVYFVIAIAMIYRSFNHILKRGLISVD</sequence>
<dbReference type="Proteomes" id="UP000230796">
    <property type="component" value="Unassembled WGS sequence"/>
</dbReference>
<evidence type="ECO:0000256" key="1">
    <source>
        <dbReference type="SAM" id="Phobius"/>
    </source>
</evidence>
<feature type="transmembrane region" description="Helical" evidence="1">
    <location>
        <begin position="50"/>
        <end position="73"/>
    </location>
</feature>
<protein>
    <submittedName>
        <fullName evidence="2">Uncharacterized protein</fullName>
    </submittedName>
</protein>
<keyword evidence="1" id="KW-0812">Transmembrane</keyword>
<feature type="transmembrane region" description="Helical" evidence="1">
    <location>
        <begin position="115"/>
        <end position="134"/>
    </location>
</feature>
<evidence type="ECO:0000313" key="2">
    <source>
        <dbReference type="EMBL" id="PIR99111.1"/>
    </source>
</evidence>
<organism evidence="2 3">
    <name type="scientific">Candidatus Collierbacteria bacterium CG10_big_fil_rev_8_21_14_0_10_44_9</name>
    <dbReference type="NCBI Taxonomy" id="1974535"/>
    <lineage>
        <taxon>Bacteria</taxon>
        <taxon>Candidatus Collieribacteriota</taxon>
    </lineage>
</organism>
<comment type="caution">
    <text evidence="2">The sequence shown here is derived from an EMBL/GenBank/DDBJ whole genome shotgun (WGS) entry which is preliminary data.</text>
</comment>
<feature type="transmembrane region" description="Helical" evidence="1">
    <location>
        <begin position="171"/>
        <end position="190"/>
    </location>
</feature>
<accession>A0A2H0VJ40</accession>
<keyword evidence="1" id="KW-0472">Membrane</keyword>
<keyword evidence="1" id="KW-1133">Transmembrane helix</keyword>
<name>A0A2H0VJ40_9BACT</name>
<gene>
    <name evidence="2" type="ORF">COT87_01265</name>
</gene>
<reference evidence="3" key="1">
    <citation type="submission" date="2017-09" db="EMBL/GenBank/DDBJ databases">
        <title>Depth-based differentiation of microbial function through sediment-hosted aquifers and enrichment of novel symbionts in the deep terrestrial subsurface.</title>
        <authorList>
            <person name="Probst A.J."/>
            <person name="Ladd B."/>
            <person name="Jarett J.K."/>
            <person name="Geller-Mcgrath D.E."/>
            <person name="Sieber C.M.K."/>
            <person name="Emerson J.B."/>
            <person name="Anantharaman K."/>
            <person name="Thomas B.C."/>
            <person name="Malmstrom R."/>
            <person name="Stieglmeier M."/>
            <person name="Klingl A."/>
            <person name="Woyke T."/>
            <person name="Ryan C.M."/>
            <person name="Banfield J.F."/>
        </authorList>
    </citation>
    <scope>NUCLEOTIDE SEQUENCE [LARGE SCALE GENOMIC DNA]</scope>
</reference>
<feature type="transmembrane region" description="Helical" evidence="1">
    <location>
        <begin position="79"/>
        <end position="103"/>
    </location>
</feature>
<evidence type="ECO:0000313" key="3">
    <source>
        <dbReference type="Proteomes" id="UP000230796"/>
    </source>
</evidence>
<feature type="non-terminal residue" evidence="2">
    <location>
        <position position="1"/>
    </location>
</feature>
<proteinExistence type="predicted"/>
<dbReference type="EMBL" id="PFAF01000022">
    <property type="protein sequence ID" value="PIR99111.1"/>
    <property type="molecule type" value="Genomic_DNA"/>
</dbReference>